<evidence type="ECO:0000256" key="1">
    <source>
        <dbReference type="SAM" id="Phobius"/>
    </source>
</evidence>
<dbReference type="GO" id="GO:0016020">
    <property type="term" value="C:membrane"/>
    <property type="evidence" value="ECO:0007669"/>
    <property type="project" value="InterPro"/>
</dbReference>
<feature type="transmembrane region" description="Helical" evidence="1">
    <location>
        <begin position="361"/>
        <end position="381"/>
    </location>
</feature>
<sequence length="413" mass="48422">MKFILLWQKRMIIMNNFFKHRLGLHFKEMTRYLKYVFNDFFVIALMFFIGALGLVYSNFLKEVVGGLWWEKVVIILVLVIALQICGMATLIKQPDKVFIAPKEYEFGSYLKSSFYYSLTLAFLFEALVVFILMPFVNISLHWNGIQIIELFCLILILKWLILKNNWANFYLDFPKSIFEKVIVNLIIPAIVLIVILYVNLSVGIALALSFSILLQLALNRLANLLDWKYLIDNEERRMANIYRFFSLFQDVPEVKPKVKRRRWASPLLKSVKTIHNNTFTKLYLLTFIRDGEISSLYFRLIIIGFLVIVFVKNNVLSLCIYDLFIYLVGFQLIPFYKIFDDNVFVHIYPISEKTRMDNFRIVVRTMLSIEILVLTIGMLISGTSIQFIGFALIVGLFEIYCLTGPYLKSKFEN</sequence>
<keyword evidence="1" id="KW-0812">Transmembrane</keyword>
<dbReference type="EMBL" id="QFCR01000002">
    <property type="protein sequence ID" value="TNK90979.1"/>
    <property type="molecule type" value="Genomic_DNA"/>
</dbReference>
<dbReference type="Proteomes" id="UP000313312">
    <property type="component" value="Unassembled WGS sequence"/>
</dbReference>
<keyword evidence="1" id="KW-0472">Membrane</keyword>
<feature type="transmembrane region" description="Helical" evidence="1">
    <location>
        <begin position="387"/>
        <end position="407"/>
    </location>
</feature>
<proteinExistence type="predicted"/>
<gene>
    <name evidence="2" type="ORF">DID87_01145</name>
</gene>
<feature type="transmembrane region" description="Helical" evidence="1">
    <location>
        <begin position="142"/>
        <end position="161"/>
    </location>
</feature>
<feature type="transmembrane region" description="Helical" evidence="1">
    <location>
        <begin position="296"/>
        <end position="311"/>
    </location>
</feature>
<feature type="transmembrane region" description="Helical" evidence="1">
    <location>
        <begin position="68"/>
        <end position="91"/>
    </location>
</feature>
<feature type="transmembrane region" description="Helical" evidence="1">
    <location>
        <begin position="112"/>
        <end position="136"/>
    </location>
</feature>
<feature type="transmembrane region" description="Helical" evidence="1">
    <location>
        <begin position="181"/>
        <end position="198"/>
    </location>
</feature>
<protein>
    <submittedName>
        <fullName evidence="2">ABC transporter permease</fullName>
    </submittedName>
</protein>
<dbReference type="InterPro" id="IPR010288">
    <property type="entry name" value="EcsB_ABC"/>
</dbReference>
<organism evidence="2 3">
    <name type="scientific">Fructilactobacillus sanfranciscensis</name>
    <name type="common">Lactobacillus sanfranciscensis</name>
    <dbReference type="NCBI Taxonomy" id="1625"/>
    <lineage>
        <taxon>Bacteria</taxon>
        <taxon>Bacillati</taxon>
        <taxon>Bacillota</taxon>
        <taxon>Bacilli</taxon>
        <taxon>Lactobacillales</taxon>
        <taxon>Lactobacillaceae</taxon>
        <taxon>Fructilactobacillus</taxon>
    </lineage>
</organism>
<dbReference type="AlphaFoldDB" id="A0A5C4TLD3"/>
<dbReference type="Pfam" id="PF05975">
    <property type="entry name" value="EcsB"/>
    <property type="match status" value="1"/>
</dbReference>
<keyword evidence="1" id="KW-1133">Transmembrane helix</keyword>
<evidence type="ECO:0000313" key="2">
    <source>
        <dbReference type="EMBL" id="TNK90979.1"/>
    </source>
</evidence>
<comment type="caution">
    <text evidence="2">The sequence shown here is derived from an EMBL/GenBank/DDBJ whole genome shotgun (WGS) entry which is preliminary data.</text>
</comment>
<feature type="transmembrane region" description="Helical" evidence="1">
    <location>
        <begin position="35"/>
        <end position="56"/>
    </location>
</feature>
<evidence type="ECO:0000313" key="3">
    <source>
        <dbReference type="Proteomes" id="UP000313312"/>
    </source>
</evidence>
<name>A0A5C4TLD3_FRUSA</name>
<reference evidence="2 3" key="1">
    <citation type="submission" date="2018-05" db="EMBL/GenBank/DDBJ databases">
        <title>Lactobacillus sanfranciscensis Ah4 draft denome sequence.</title>
        <authorList>
            <person name="Zhang G."/>
        </authorList>
    </citation>
    <scope>NUCLEOTIDE SEQUENCE [LARGE SCALE GENOMIC DNA]</scope>
    <source>
        <strain evidence="2 3">Ah4</strain>
    </source>
</reference>
<accession>A0A5C4TLD3</accession>
<dbReference type="PIRSF" id="PIRSF037259">
    <property type="entry name" value="EcsB_ABC"/>
    <property type="match status" value="1"/>
</dbReference>